<evidence type="ECO:0000313" key="2">
    <source>
        <dbReference type="Proteomes" id="UP001239111"/>
    </source>
</evidence>
<evidence type="ECO:0000313" key="1">
    <source>
        <dbReference type="EMBL" id="KAJ8668701.1"/>
    </source>
</evidence>
<organism evidence="1 2">
    <name type="scientific">Eretmocerus hayati</name>
    <dbReference type="NCBI Taxonomy" id="131215"/>
    <lineage>
        <taxon>Eukaryota</taxon>
        <taxon>Metazoa</taxon>
        <taxon>Ecdysozoa</taxon>
        <taxon>Arthropoda</taxon>
        <taxon>Hexapoda</taxon>
        <taxon>Insecta</taxon>
        <taxon>Pterygota</taxon>
        <taxon>Neoptera</taxon>
        <taxon>Endopterygota</taxon>
        <taxon>Hymenoptera</taxon>
        <taxon>Apocrita</taxon>
        <taxon>Proctotrupomorpha</taxon>
        <taxon>Chalcidoidea</taxon>
        <taxon>Aphelinidae</taxon>
        <taxon>Aphelininae</taxon>
        <taxon>Eretmocerus</taxon>
    </lineage>
</organism>
<dbReference type="Proteomes" id="UP001239111">
    <property type="component" value="Chromosome 4"/>
</dbReference>
<name>A0ACC2NCQ8_9HYME</name>
<protein>
    <submittedName>
        <fullName evidence="1">Uncharacterized protein</fullName>
    </submittedName>
</protein>
<keyword evidence="2" id="KW-1185">Reference proteome</keyword>
<sequence length="1730" mass="190022">MQLFHRKCGERVSLINNGNTAVRNVSEYNCGLVFSAEPLRDDEIFYVRIDKKMMIWSGSIEIGVTACNPDNTNLPASATSLRHGSWIMTGSSIVHDGVPILELYGTDLNTLNEGSTLGICRTPKGELVFYINGVPQGIAATGVPPRVFAVINMYGNCIQVSAMQTAVNVLNHNNTAVSSHPIELNNDQHMGEDRASSSVANLVTNLNVNLSISPKTANFTGVREDRLRFHERVGFLIKLSNNARTAERRRPLDEFNNGVVMTHRPLRDNELFEIRIDRLVDKWSGSIEVGVTTHSPTALEFPATMTNMRSGTTMMSGCGILTNGKGTQREYGEFNLDELREGDRVGMMRKSNGNLHYFINGLDQGIAAKVPNSIWGVIDLYGMTVKVTIVDRDEREEQNLVTRRNTLQLQGISDAVEPDEPIDRLMFHPCCGTHADVINNGRTAHRPNAVDDFNNGVVLTSRPLKPNELFEVRLDKIVSKWAGSIEIGVTTHSPTELEFPFTMTNVRSGTWMMTGNGVMHNGSTMIDQYGQNLDRLQVGDRVGVMRKDNSTLHFYVNGLDQGTAATGVPERIYGVIDLYGQAAQATIVDFSDICSPTTINSSTSNTTLYCDLRFHHVHGKNARIMNNGLTASRPRALGEFNDAIVVSNRALRDGEMFEVSIDKMVDRWSGSIEAGVTAIRPDELEFPSTMTDIDHDTWMLSGSTVMGDGVGLRNNYPLDLDKLVEGNRIGMMRCSDSSLHYYLDGIDQGSACTGLPSHVYPVIDLYGQCAQVTIVAAERREINLGQPSCYPNSETSTTSGCIGQQKQMVTVALEPSHRFHESVGLNVQLDGTRTVATRCREYSNAVLLSNEPLESNELFEVTVQEIAREWSGSLRMGLLANERAMWLASMNLVQGLTAIPTDAWHLTGNQVRHKGQCLCWNYCPNLDWLRVGDKIGLVRTSEGNLKFYVNGEDMGVAASNVPESCFAVLELFGSTAAVRISSTKQSQQPQQLLHHNQQQVRQVNGGPPPVCSPNAASIGLQDSLELLLADTVPPVVRSDIGADPITETYAEGKLINDADTTPTQTNLLGLADIDWSYEFHENHGRNVQLEKNITACRVASYNQGVVMSSKPLKKNRLFQVRIDKVNERWVSGMSCGVSWLLPEKVIFPVTALGMKRYSWIICSDWMSHNGKKIRSSYGAKLDNLRVGSTVGLLLDSENQLHLYIDGSDQGVAVSDLPSQVYAVFDIYGQSEQISIIESRLPAADPDVTNNLVNTSRIASEADDVENSREKADLEYHEKENGESTALDEPSQYEENEPRVDRQGRLDECVMTSSLDNDLVNRIPQSSTDSKYGMALESSSNSPQSDQHCLEVSNSNTENLIVDNAFVENGESSSIAQTARVISEGGSSIEPTLIYNEDVCTNAELNNATNINIKNGTAINTANMSNLNSAINANNANNAINESIASNSSQNNINVTSASSVFKTWQLNPSAVRPSHGLALSTQWNSANAASVHPMSAQQSVLSTPIINGGIGFVAQPQSTSSGRCEYLEACCRLKRSLVLPDEFFNGDEALCYCNSCFKLEGDSGVCKKGEPLAAFAVPSGWVRFPLRHSINANQVPQSTTDKWHVAFYGARIDSVRRILDKGELLAREQLDNELLTMHILNENQSPQVVFSPNVKCVSTKDSPKKYAYVDAWTKKQLAVSVAFQVLVKPGSYTTLSKKSSLDSTSDCIEWATKETGATFIIALLIHLDGL</sequence>
<proteinExistence type="predicted"/>
<accession>A0ACC2NCQ8</accession>
<reference evidence="1" key="1">
    <citation type="submission" date="2023-04" db="EMBL/GenBank/DDBJ databases">
        <title>A chromosome-level genome assembly of the parasitoid wasp Eretmocerus hayati.</title>
        <authorList>
            <person name="Zhong Y."/>
            <person name="Liu S."/>
            <person name="Liu Y."/>
        </authorList>
    </citation>
    <scope>NUCLEOTIDE SEQUENCE</scope>
    <source>
        <strain evidence="1">ZJU_SS_LIU_2023</strain>
    </source>
</reference>
<comment type="caution">
    <text evidence="1">The sequence shown here is derived from an EMBL/GenBank/DDBJ whole genome shotgun (WGS) entry which is preliminary data.</text>
</comment>
<gene>
    <name evidence="1" type="ORF">QAD02_010364</name>
</gene>
<dbReference type="EMBL" id="CM056744">
    <property type="protein sequence ID" value="KAJ8668701.1"/>
    <property type="molecule type" value="Genomic_DNA"/>
</dbReference>